<proteinExistence type="predicted"/>
<protein>
    <submittedName>
        <fullName evidence="1">Uncharacterized protein</fullName>
    </submittedName>
</protein>
<name>A0A1G2KPG3_9BACT</name>
<organism evidence="1 2">
    <name type="scientific">Candidatus Sungbacteria bacterium RIFCSPHIGHO2_02_FULL_51_29</name>
    <dbReference type="NCBI Taxonomy" id="1802273"/>
    <lineage>
        <taxon>Bacteria</taxon>
        <taxon>Candidatus Sungiibacteriota</taxon>
    </lineage>
</organism>
<evidence type="ECO:0000313" key="2">
    <source>
        <dbReference type="Proteomes" id="UP000177811"/>
    </source>
</evidence>
<reference evidence="1 2" key="1">
    <citation type="journal article" date="2016" name="Nat. Commun.">
        <title>Thousands of microbial genomes shed light on interconnected biogeochemical processes in an aquifer system.</title>
        <authorList>
            <person name="Anantharaman K."/>
            <person name="Brown C.T."/>
            <person name="Hug L.A."/>
            <person name="Sharon I."/>
            <person name="Castelle C.J."/>
            <person name="Probst A.J."/>
            <person name="Thomas B.C."/>
            <person name="Singh A."/>
            <person name="Wilkins M.J."/>
            <person name="Karaoz U."/>
            <person name="Brodie E.L."/>
            <person name="Williams K.H."/>
            <person name="Hubbard S.S."/>
            <person name="Banfield J.F."/>
        </authorList>
    </citation>
    <scope>NUCLEOTIDE SEQUENCE [LARGE SCALE GENOMIC DNA]</scope>
</reference>
<dbReference type="Proteomes" id="UP000177811">
    <property type="component" value="Unassembled WGS sequence"/>
</dbReference>
<dbReference type="EMBL" id="MHQL01000066">
    <property type="protein sequence ID" value="OHA01273.1"/>
    <property type="molecule type" value="Genomic_DNA"/>
</dbReference>
<dbReference type="AlphaFoldDB" id="A0A1G2KPG3"/>
<gene>
    <name evidence="1" type="ORF">A3C16_01890</name>
</gene>
<comment type="caution">
    <text evidence="1">The sequence shown here is derived from an EMBL/GenBank/DDBJ whole genome shotgun (WGS) entry which is preliminary data.</text>
</comment>
<evidence type="ECO:0000313" key="1">
    <source>
        <dbReference type="EMBL" id="OHA01273.1"/>
    </source>
</evidence>
<accession>A0A1G2KPG3</accession>
<sequence length="183" mass="21323">MQLKKRVKAFFVRPKRRIAALVPEFRSLREDLERATKTQNPLHEIVRFFDAVSRWHDREAEISGVIQGFVDVNYGQHDRTIRELHAFMVHCVRAGRDAYGWNRTKWGQQVTSDVVFLGNIYGLFTHPVSFWQTQRCGKKGGWGFPEMEHLNAYDVVSEQARKFMVANARSVIIILLYLETLVA</sequence>